<gene>
    <name evidence="3" type="ORF">KJB30_00350</name>
</gene>
<keyword evidence="2" id="KW-0732">Signal</keyword>
<organism evidence="3 4">
    <name type="scientific">Pelotalea chapellei</name>
    <dbReference type="NCBI Taxonomy" id="44671"/>
    <lineage>
        <taxon>Bacteria</taxon>
        <taxon>Pseudomonadati</taxon>
        <taxon>Thermodesulfobacteriota</taxon>
        <taxon>Desulfuromonadia</taxon>
        <taxon>Geobacterales</taxon>
        <taxon>Geobacteraceae</taxon>
        <taxon>Pelotalea</taxon>
    </lineage>
</organism>
<dbReference type="Proteomes" id="UP000784128">
    <property type="component" value="Unassembled WGS sequence"/>
</dbReference>
<accession>A0ABS5U3J5</accession>
<sequence length="160" mass="18117">MKKMLAVLLVTVMSLGIASMVFAQTDEQAEKANKVRKTVKSKVGDATMMPAPEVQLKRLTEGLELTAEQQKQIRPLLDDEYAKLKALQRNENLTPKQIQKIVEEHRAETIAKMQAFMNPEQKEKLEIISNEIKANKQQRMRANRKARIGTNAEPPPPVSK</sequence>
<dbReference type="EMBL" id="JAHDYS010000001">
    <property type="protein sequence ID" value="MBT1070230.1"/>
    <property type="molecule type" value="Genomic_DNA"/>
</dbReference>
<evidence type="ECO:0000256" key="1">
    <source>
        <dbReference type="SAM" id="MobiDB-lite"/>
    </source>
</evidence>
<dbReference type="RefSeq" id="WP_214295942.1">
    <property type="nucleotide sequence ID" value="NZ_JAHDYS010000001.1"/>
</dbReference>
<feature type="chain" id="PRO_5046778788" description="Spy/CpxP family protein refolding chaperone" evidence="2">
    <location>
        <begin position="24"/>
        <end position="160"/>
    </location>
</feature>
<proteinExistence type="predicted"/>
<reference evidence="3 4" key="1">
    <citation type="submission" date="2021-05" db="EMBL/GenBank/DDBJ databases">
        <title>The draft genome of Geobacter chapellei DSM 13688.</title>
        <authorList>
            <person name="Xu Z."/>
            <person name="Masuda Y."/>
            <person name="Itoh H."/>
            <person name="Senoo K."/>
        </authorList>
    </citation>
    <scope>NUCLEOTIDE SEQUENCE [LARGE SCALE GENOMIC DNA]</scope>
    <source>
        <strain evidence="3 4">DSM 13688</strain>
    </source>
</reference>
<evidence type="ECO:0000256" key="2">
    <source>
        <dbReference type="SAM" id="SignalP"/>
    </source>
</evidence>
<evidence type="ECO:0000313" key="4">
    <source>
        <dbReference type="Proteomes" id="UP000784128"/>
    </source>
</evidence>
<keyword evidence="4" id="KW-1185">Reference proteome</keyword>
<feature type="region of interest" description="Disordered" evidence="1">
    <location>
        <begin position="134"/>
        <end position="160"/>
    </location>
</feature>
<evidence type="ECO:0000313" key="3">
    <source>
        <dbReference type="EMBL" id="MBT1070230.1"/>
    </source>
</evidence>
<feature type="compositionally biased region" description="Basic residues" evidence="1">
    <location>
        <begin position="136"/>
        <end position="147"/>
    </location>
</feature>
<comment type="caution">
    <text evidence="3">The sequence shown here is derived from an EMBL/GenBank/DDBJ whole genome shotgun (WGS) entry which is preliminary data.</text>
</comment>
<protein>
    <recommendedName>
        <fullName evidence="5">Spy/CpxP family protein refolding chaperone</fullName>
    </recommendedName>
</protein>
<name>A0ABS5U3J5_9BACT</name>
<feature type="signal peptide" evidence="2">
    <location>
        <begin position="1"/>
        <end position="23"/>
    </location>
</feature>
<evidence type="ECO:0008006" key="5">
    <source>
        <dbReference type="Google" id="ProtNLM"/>
    </source>
</evidence>